<evidence type="ECO:0000313" key="3">
    <source>
        <dbReference type="Proteomes" id="UP000280298"/>
    </source>
</evidence>
<dbReference type="AlphaFoldDB" id="A0A3S5HT50"/>
<gene>
    <name evidence="1" type="ORF">EJ357_00465</name>
    <name evidence="2" type="ORF">EJ357_47465</name>
</gene>
<protein>
    <submittedName>
        <fullName evidence="1">Uncharacterized protein</fullName>
    </submittedName>
</protein>
<dbReference type="Proteomes" id="UP000280298">
    <property type="component" value="Chromosome"/>
</dbReference>
<evidence type="ECO:0000313" key="2">
    <source>
        <dbReference type="EMBL" id="AZQ40082.1"/>
    </source>
</evidence>
<evidence type="ECO:0000313" key="1">
    <source>
        <dbReference type="EMBL" id="AZQ32141.1"/>
    </source>
</evidence>
<dbReference type="KEGG" id="scya:EJ357_00465"/>
<dbReference type="EMBL" id="CP034539">
    <property type="protein sequence ID" value="AZQ32141.1"/>
    <property type="molecule type" value="Genomic_DNA"/>
</dbReference>
<reference evidence="1 3" key="1">
    <citation type="journal article" date="2019" name="Int. J. Syst. Evol. Microbiol.">
        <title>Streptomyces cyaneochromogenes sp. nov., a blue pigment-producing actinomycete from manganese-contaminated soil.</title>
        <authorList>
            <person name="Tang X."/>
            <person name="Zhao J."/>
            <person name="Li K."/>
            <person name="Chen Z."/>
            <person name="Sun Y."/>
            <person name="Gao J."/>
        </authorList>
    </citation>
    <scope>NUCLEOTIDE SEQUENCE [LARGE SCALE GENOMIC DNA]</scope>
    <source>
        <strain evidence="1 3">MK-45</strain>
    </source>
</reference>
<proteinExistence type="predicted"/>
<sequence length="72" mass="7562">MGANDTPLLATGSYLGVPALDRTTPPGTHWVTPPCHRNGLCPHDAVLDLILRARRALRAAARNNACGPPPQG</sequence>
<accession>A0A3S5HT50</accession>
<dbReference type="EMBL" id="CP034539">
    <property type="protein sequence ID" value="AZQ40082.1"/>
    <property type="molecule type" value="Genomic_DNA"/>
</dbReference>
<dbReference type="KEGG" id="scya:EJ357_47465"/>
<keyword evidence="3" id="KW-1185">Reference proteome</keyword>
<dbReference type="OrthoDB" id="4232363at2"/>
<organism evidence="1 3">
    <name type="scientific">Streptomyces cyaneochromogenes</name>
    <dbReference type="NCBI Taxonomy" id="2496836"/>
    <lineage>
        <taxon>Bacteria</taxon>
        <taxon>Bacillati</taxon>
        <taxon>Actinomycetota</taxon>
        <taxon>Actinomycetes</taxon>
        <taxon>Kitasatosporales</taxon>
        <taxon>Streptomycetaceae</taxon>
        <taxon>Streptomyces</taxon>
    </lineage>
</organism>
<name>A0A3S5HT50_9ACTN</name>
<dbReference type="RefSeq" id="WP_126387533.1">
    <property type="nucleotide sequence ID" value="NZ_CP034539.1"/>
</dbReference>